<dbReference type="OrthoDB" id="670666at2759"/>
<name>A0A443Q1F7_9MAGN</name>
<protein>
    <submittedName>
        <fullName evidence="4">WW domain-containing protein</fullName>
    </submittedName>
</protein>
<gene>
    <name evidence="4" type="ORF">CKAN_02625600</name>
</gene>
<dbReference type="Pfam" id="PF24747">
    <property type="entry name" value="Zn-ribbon_GIR1"/>
    <property type="match status" value="1"/>
</dbReference>
<keyword evidence="5" id="KW-1185">Reference proteome</keyword>
<proteinExistence type="predicted"/>
<sequence>MMIKEFLPQIHEISLGKEEVNKEMKQKMQHWRMMENPDLTLGLSRFIAPAESSNSSSSESEANSHRKRKFSWDHLKSDSMIQNSIELQLKDPLPLDWEQCLDLESGRMYYLNRKTLKKSYSWPKEQKIDLELNISTLSNSDEVRLENSKKPKKSCSSNNMVAVACLKCHLLVMLSRSSPTCPNCKYLHSLPTHQSPPAKVSYAKSLETLRLLN</sequence>
<feature type="domain" description="WW" evidence="3">
    <location>
        <begin position="91"/>
        <end position="125"/>
    </location>
</feature>
<dbReference type="EMBL" id="QPKB01000012">
    <property type="protein sequence ID" value="RWR96852.1"/>
    <property type="molecule type" value="Genomic_DNA"/>
</dbReference>
<dbReference type="GO" id="GO:0005737">
    <property type="term" value="C:cytoplasm"/>
    <property type="evidence" value="ECO:0007669"/>
    <property type="project" value="UniProtKB-SubCell"/>
</dbReference>
<keyword evidence="2" id="KW-0963">Cytoplasm</keyword>
<dbReference type="SUPFAM" id="SSF51045">
    <property type="entry name" value="WW domain"/>
    <property type="match status" value="1"/>
</dbReference>
<accession>A0A443Q1F7</accession>
<dbReference type="InterPro" id="IPR001202">
    <property type="entry name" value="WW_dom"/>
</dbReference>
<evidence type="ECO:0000256" key="1">
    <source>
        <dbReference type="ARBA" id="ARBA00004496"/>
    </source>
</evidence>
<dbReference type="Gene3D" id="2.20.70.10">
    <property type="match status" value="1"/>
</dbReference>
<dbReference type="InterPro" id="IPR056440">
    <property type="entry name" value="Zn-ribbon_GIR1"/>
</dbReference>
<evidence type="ECO:0000313" key="5">
    <source>
        <dbReference type="Proteomes" id="UP000283530"/>
    </source>
</evidence>
<evidence type="ECO:0000256" key="2">
    <source>
        <dbReference type="ARBA" id="ARBA00022490"/>
    </source>
</evidence>
<dbReference type="PANTHER" id="PTHR14791">
    <property type="entry name" value="BOMB/KIRA PROTEINS"/>
    <property type="match status" value="1"/>
</dbReference>
<comment type="caution">
    <text evidence="4">The sequence shown here is derived from an EMBL/GenBank/DDBJ whole genome shotgun (WGS) entry which is preliminary data.</text>
</comment>
<dbReference type="InterPro" id="IPR036020">
    <property type="entry name" value="WW_dom_sf"/>
</dbReference>
<dbReference type="InterPro" id="IPR051105">
    <property type="entry name" value="WWC/KIBRA_Hippo_Reg"/>
</dbReference>
<dbReference type="PANTHER" id="PTHR14791:SF39">
    <property type="entry name" value="OS12G0233100 PROTEIN"/>
    <property type="match status" value="1"/>
</dbReference>
<evidence type="ECO:0000313" key="4">
    <source>
        <dbReference type="EMBL" id="RWR96852.1"/>
    </source>
</evidence>
<dbReference type="PROSITE" id="PS50020">
    <property type="entry name" value="WW_DOMAIN_2"/>
    <property type="match status" value="1"/>
</dbReference>
<organism evidence="4 5">
    <name type="scientific">Cinnamomum micranthum f. kanehirae</name>
    <dbReference type="NCBI Taxonomy" id="337451"/>
    <lineage>
        <taxon>Eukaryota</taxon>
        <taxon>Viridiplantae</taxon>
        <taxon>Streptophyta</taxon>
        <taxon>Embryophyta</taxon>
        <taxon>Tracheophyta</taxon>
        <taxon>Spermatophyta</taxon>
        <taxon>Magnoliopsida</taxon>
        <taxon>Magnoliidae</taxon>
        <taxon>Laurales</taxon>
        <taxon>Lauraceae</taxon>
        <taxon>Cinnamomum</taxon>
    </lineage>
</organism>
<evidence type="ECO:0000259" key="3">
    <source>
        <dbReference type="PROSITE" id="PS50020"/>
    </source>
</evidence>
<reference evidence="4 5" key="1">
    <citation type="journal article" date="2019" name="Nat. Plants">
        <title>Stout camphor tree genome fills gaps in understanding of flowering plant genome evolution.</title>
        <authorList>
            <person name="Chaw S.M."/>
            <person name="Liu Y.C."/>
            <person name="Wu Y.W."/>
            <person name="Wang H.Y."/>
            <person name="Lin C.I."/>
            <person name="Wu C.S."/>
            <person name="Ke H.M."/>
            <person name="Chang L.Y."/>
            <person name="Hsu C.Y."/>
            <person name="Yang H.T."/>
            <person name="Sudianto E."/>
            <person name="Hsu M.H."/>
            <person name="Wu K.P."/>
            <person name="Wang L.N."/>
            <person name="Leebens-Mack J.H."/>
            <person name="Tsai I.J."/>
        </authorList>
    </citation>
    <scope>NUCLEOTIDE SEQUENCE [LARGE SCALE GENOMIC DNA]</scope>
    <source>
        <strain evidence="5">cv. Chaw 1501</strain>
        <tissue evidence="4">Young leaves</tissue>
    </source>
</reference>
<dbReference type="Proteomes" id="UP000283530">
    <property type="component" value="Unassembled WGS sequence"/>
</dbReference>
<comment type="subcellular location">
    <subcellularLocation>
        <location evidence="1">Cytoplasm</location>
    </subcellularLocation>
</comment>
<dbReference type="AlphaFoldDB" id="A0A443Q1F7"/>